<name>A0A0D3G0H5_9ORYZ</name>
<evidence type="ECO:0000256" key="1">
    <source>
        <dbReference type="SAM" id="MobiDB-lite"/>
    </source>
</evidence>
<evidence type="ECO:0000313" key="2">
    <source>
        <dbReference type="EnsemblPlants" id="OBART04G26140.1"/>
    </source>
</evidence>
<dbReference type="PaxDb" id="65489-OBART04G26140.1"/>
<accession>A0A0D3G0H5</accession>
<feature type="compositionally biased region" description="Low complexity" evidence="1">
    <location>
        <begin position="75"/>
        <end position="85"/>
    </location>
</feature>
<dbReference type="Gramene" id="OBART04G26140.1">
    <property type="protein sequence ID" value="OBART04G26140.1"/>
    <property type="gene ID" value="OBART04G26140"/>
</dbReference>
<dbReference type="EnsemblPlants" id="OBART04G26140.1">
    <property type="protein sequence ID" value="OBART04G26140.1"/>
    <property type="gene ID" value="OBART04G26140"/>
</dbReference>
<evidence type="ECO:0000313" key="3">
    <source>
        <dbReference type="Proteomes" id="UP000026960"/>
    </source>
</evidence>
<feature type="region of interest" description="Disordered" evidence="1">
    <location>
        <begin position="22"/>
        <end position="85"/>
    </location>
</feature>
<proteinExistence type="predicted"/>
<reference evidence="2" key="2">
    <citation type="submission" date="2015-03" db="UniProtKB">
        <authorList>
            <consortium name="EnsemblPlants"/>
        </authorList>
    </citation>
    <scope>IDENTIFICATION</scope>
</reference>
<organism evidence="2">
    <name type="scientific">Oryza barthii</name>
    <dbReference type="NCBI Taxonomy" id="65489"/>
    <lineage>
        <taxon>Eukaryota</taxon>
        <taxon>Viridiplantae</taxon>
        <taxon>Streptophyta</taxon>
        <taxon>Embryophyta</taxon>
        <taxon>Tracheophyta</taxon>
        <taxon>Spermatophyta</taxon>
        <taxon>Magnoliopsida</taxon>
        <taxon>Liliopsida</taxon>
        <taxon>Poales</taxon>
        <taxon>Poaceae</taxon>
        <taxon>BOP clade</taxon>
        <taxon>Oryzoideae</taxon>
        <taxon>Oryzeae</taxon>
        <taxon>Oryzinae</taxon>
        <taxon>Oryza</taxon>
    </lineage>
</organism>
<protein>
    <submittedName>
        <fullName evidence="2">Uncharacterized protein</fullName>
    </submittedName>
</protein>
<dbReference type="HOGENOM" id="CLU_1542418_0_0_1"/>
<sequence length="174" mass="18601">MNLACCGWPENLTANIIRSSHKEHFGPKGYDTGAIEGRNGAAGRHEPVTIGEEERSSSGDPDDEEATTSSPLPHAGLRAGPRRSAAGRALLSGSVEDEDAPDVRCANGIEGLAFGGGRTWRTGWPGADDALHVFVEMPAQNPSESDVPLHLQLPRDMEASIARARKRSRRAVRL</sequence>
<keyword evidence="3" id="KW-1185">Reference proteome</keyword>
<feature type="compositionally biased region" description="Basic and acidic residues" evidence="1">
    <location>
        <begin position="43"/>
        <end position="57"/>
    </location>
</feature>
<dbReference type="AlphaFoldDB" id="A0A0D3G0H5"/>
<dbReference type="Proteomes" id="UP000026960">
    <property type="component" value="Chromosome 4"/>
</dbReference>
<reference evidence="2" key="1">
    <citation type="journal article" date="2009" name="Rice">
        <title>De Novo Next Generation Sequencing of Plant Genomes.</title>
        <authorList>
            <person name="Rounsley S."/>
            <person name="Marri P.R."/>
            <person name="Yu Y."/>
            <person name="He R."/>
            <person name="Sisneros N."/>
            <person name="Goicoechea J.L."/>
            <person name="Lee S.J."/>
            <person name="Angelova A."/>
            <person name="Kudrna D."/>
            <person name="Luo M."/>
            <person name="Affourtit J."/>
            <person name="Desany B."/>
            <person name="Knight J."/>
            <person name="Niazi F."/>
            <person name="Egholm M."/>
            <person name="Wing R.A."/>
        </authorList>
    </citation>
    <scope>NUCLEOTIDE SEQUENCE [LARGE SCALE GENOMIC DNA]</scope>
    <source>
        <strain evidence="2">cv. IRGC 105608</strain>
    </source>
</reference>